<evidence type="ECO:0000256" key="1">
    <source>
        <dbReference type="ARBA" id="ARBA00004477"/>
    </source>
</evidence>
<feature type="transmembrane region" description="Helical" evidence="9">
    <location>
        <begin position="53"/>
        <end position="73"/>
    </location>
</feature>
<dbReference type="RefSeq" id="XP_028475361.1">
    <property type="nucleotide sequence ID" value="XM_028624289.1"/>
</dbReference>
<gene>
    <name evidence="10" type="ORF">EHS24_008991</name>
</gene>
<dbReference type="PANTHER" id="PTHR13202:SF0">
    <property type="entry name" value="SIGNAL PEPTIDASE COMPLEX SUBUNIT 1"/>
    <property type="match status" value="1"/>
</dbReference>
<proteinExistence type="inferred from homology"/>
<comment type="similarity">
    <text evidence="2">Belongs to the SPCS1 family.</text>
</comment>
<comment type="caution">
    <text evidence="10">The sequence shown here is derived from an EMBL/GenBank/DDBJ whole genome shotgun (WGS) entry which is preliminary data.</text>
</comment>
<evidence type="ECO:0000256" key="4">
    <source>
        <dbReference type="ARBA" id="ARBA00022692"/>
    </source>
</evidence>
<dbReference type="STRING" id="105984.A0A427XNR2"/>
<dbReference type="GO" id="GO:0005787">
    <property type="term" value="C:signal peptidase complex"/>
    <property type="evidence" value="ECO:0007669"/>
    <property type="project" value="InterPro"/>
</dbReference>
<dbReference type="GO" id="GO:0045047">
    <property type="term" value="P:protein targeting to ER"/>
    <property type="evidence" value="ECO:0007669"/>
    <property type="project" value="TreeGrafter"/>
</dbReference>
<organism evidence="10 11">
    <name type="scientific">Apiotrichum porosum</name>
    <dbReference type="NCBI Taxonomy" id="105984"/>
    <lineage>
        <taxon>Eukaryota</taxon>
        <taxon>Fungi</taxon>
        <taxon>Dikarya</taxon>
        <taxon>Basidiomycota</taxon>
        <taxon>Agaricomycotina</taxon>
        <taxon>Tremellomycetes</taxon>
        <taxon>Trichosporonales</taxon>
        <taxon>Trichosporonaceae</taxon>
        <taxon>Apiotrichum</taxon>
    </lineage>
</organism>
<feature type="transmembrane region" description="Helical" evidence="9">
    <location>
        <begin position="26"/>
        <end position="46"/>
    </location>
</feature>
<evidence type="ECO:0000256" key="2">
    <source>
        <dbReference type="ARBA" id="ARBA00005245"/>
    </source>
</evidence>
<evidence type="ECO:0000256" key="9">
    <source>
        <dbReference type="SAM" id="Phobius"/>
    </source>
</evidence>
<evidence type="ECO:0000256" key="8">
    <source>
        <dbReference type="ARBA" id="ARBA00045204"/>
    </source>
</evidence>
<protein>
    <recommendedName>
        <fullName evidence="3">Signal peptidase complex subunit 1</fullName>
    </recommendedName>
</protein>
<evidence type="ECO:0000256" key="7">
    <source>
        <dbReference type="ARBA" id="ARBA00023136"/>
    </source>
</evidence>
<dbReference type="GO" id="GO:0006465">
    <property type="term" value="P:signal peptide processing"/>
    <property type="evidence" value="ECO:0007669"/>
    <property type="project" value="InterPro"/>
</dbReference>
<dbReference type="Pfam" id="PF06645">
    <property type="entry name" value="SPC12"/>
    <property type="match status" value="1"/>
</dbReference>
<dbReference type="OrthoDB" id="263893at2759"/>
<evidence type="ECO:0000256" key="6">
    <source>
        <dbReference type="ARBA" id="ARBA00022989"/>
    </source>
</evidence>
<evidence type="ECO:0000256" key="5">
    <source>
        <dbReference type="ARBA" id="ARBA00022824"/>
    </source>
</evidence>
<dbReference type="GeneID" id="39593534"/>
<dbReference type="EMBL" id="RSCE01000008">
    <property type="protein sequence ID" value="RSH80414.1"/>
    <property type="molecule type" value="Genomic_DNA"/>
</dbReference>
<evidence type="ECO:0000313" key="10">
    <source>
        <dbReference type="EMBL" id="RSH80414.1"/>
    </source>
</evidence>
<comment type="subcellular location">
    <subcellularLocation>
        <location evidence="1">Endoplasmic reticulum membrane</location>
        <topology evidence="1">Multi-pass membrane protein</topology>
    </subcellularLocation>
</comment>
<dbReference type="AlphaFoldDB" id="A0A427XNR2"/>
<accession>A0A427XNR2</accession>
<dbReference type="PANTHER" id="PTHR13202">
    <property type="entry name" value="MICROSOMAL SIGNAL PEPTIDASE 12 KDA SUBUNIT"/>
    <property type="match status" value="1"/>
</dbReference>
<evidence type="ECO:0000256" key="3">
    <source>
        <dbReference type="ARBA" id="ARBA00017059"/>
    </source>
</evidence>
<comment type="function">
    <text evidence="8">Component of the signal peptidase complex (SPC) which catalyzes the cleavage of N-terminal signal sequences from nascent proteins as they are translocated into the lumen of the endoplasmic reticulum. Dispensable for SPC enzymatic activity.</text>
</comment>
<keyword evidence="4 9" id="KW-0812">Transmembrane</keyword>
<keyword evidence="6 9" id="KW-1133">Transmembrane helix</keyword>
<dbReference type="Proteomes" id="UP000279236">
    <property type="component" value="Unassembled WGS sequence"/>
</dbReference>
<evidence type="ECO:0000313" key="11">
    <source>
        <dbReference type="Proteomes" id="UP000279236"/>
    </source>
</evidence>
<sequence>MEYLPQAVQTALKGDIDPYTQSFAEWAANIYLGVLVAIAFAISFFTSNVLLGLEVFLAGFVVLILAVVPPWPFLNSHAIKFLPVRSAPAAKS</sequence>
<keyword evidence="7 9" id="KW-0472">Membrane</keyword>
<keyword evidence="11" id="KW-1185">Reference proteome</keyword>
<name>A0A427XNR2_9TREE</name>
<reference evidence="10 11" key="1">
    <citation type="submission" date="2018-11" db="EMBL/GenBank/DDBJ databases">
        <title>Genome sequence of Apiotrichum porosum DSM 27194.</title>
        <authorList>
            <person name="Aliyu H."/>
            <person name="Gorte O."/>
            <person name="Ochsenreither K."/>
        </authorList>
    </citation>
    <scope>NUCLEOTIDE SEQUENCE [LARGE SCALE GENOMIC DNA]</scope>
    <source>
        <strain evidence="10 11">DSM 27194</strain>
    </source>
</reference>
<keyword evidence="5" id="KW-0256">Endoplasmic reticulum</keyword>
<dbReference type="InterPro" id="IPR009542">
    <property type="entry name" value="Spc1/SPCS1"/>
</dbReference>